<sequence length="188" mass="19959">MSILKSEIRVPRFAEETLRRARLSVVPDRVEEARRAPFVALVVLLLGGGVAGLLAFNTSMQQASFHATALENRADALTAKKQALSMQLAAKRDPQALAARAKALGMVVPTDPAFIRLTDGTILGQPTAATPDDSMRINPAPAVKPEVLAPKPRVVKVPAATPAAVTPSASPSTVEKKPHRQKKGHSIQ</sequence>
<dbReference type="GO" id="GO:0051301">
    <property type="term" value="P:cell division"/>
    <property type="evidence" value="ECO:0007669"/>
    <property type="project" value="UniProtKB-KW"/>
</dbReference>
<keyword evidence="4" id="KW-1185">Reference proteome</keyword>
<feature type="compositionally biased region" description="Basic residues" evidence="1">
    <location>
        <begin position="177"/>
        <end position="188"/>
    </location>
</feature>
<proteinExistence type="predicted"/>
<protein>
    <submittedName>
        <fullName evidence="3">Cell division protein FtsL</fullName>
    </submittedName>
</protein>
<keyword evidence="2" id="KW-0812">Transmembrane</keyword>
<accession>A0A3L8P0J0</accession>
<feature type="region of interest" description="Disordered" evidence="1">
    <location>
        <begin position="159"/>
        <end position="188"/>
    </location>
</feature>
<keyword evidence="2" id="KW-0472">Membrane</keyword>
<gene>
    <name evidence="3" type="ORF">D9V37_10210</name>
</gene>
<evidence type="ECO:0000313" key="3">
    <source>
        <dbReference type="EMBL" id="RLV48956.1"/>
    </source>
</evidence>
<feature type="transmembrane region" description="Helical" evidence="2">
    <location>
        <begin position="36"/>
        <end position="56"/>
    </location>
</feature>
<evidence type="ECO:0000256" key="1">
    <source>
        <dbReference type="SAM" id="MobiDB-lite"/>
    </source>
</evidence>
<dbReference type="RefSeq" id="WP_121806060.1">
    <property type="nucleotide sequence ID" value="NZ_RDBE01000007.1"/>
</dbReference>
<dbReference type="EMBL" id="RDBE01000007">
    <property type="protein sequence ID" value="RLV48956.1"/>
    <property type="molecule type" value="Genomic_DNA"/>
</dbReference>
<name>A0A3L8P0J0_9ACTN</name>
<feature type="compositionally biased region" description="Low complexity" evidence="1">
    <location>
        <begin position="159"/>
        <end position="173"/>
    </location>
</feature>
<keyword evidence="3" id="KW-0132">Cell division</keyword>
<keyword evidence="3" id="KW-0131">Cell cycle</keyword>
<comment type="caution">
    <text evidence="3">The sequence shown here is derived from an EMBL/GenBank/DDBJ whole genome shotgun (WGS) entry which is preliminary data.</text>
</comment>
<dbReference type="OrthoDB" id="3790001at2"/>
<reference evidence="3 4" key="1">
    <citation type="submission" date="2018-10" db="EMBL/GenBank/DDBJ databases">
        <title>Marmoricola sp. 4Q3S-7 whole genome shotgun sequence.</title>
        <authorList>
            <person name="Li F."/>
        </authorList>
    </citation>
    <scope>NUCLEOTIDE SEQUENCE [LARGE SCALE GENOMIC DNA]</scope>
    <source>
        <strain evidence="3 4">4Q3S-7</strain>
    </source>
</reference>
<keyword evidence="2" id="KW-1133">Transmembrane helix</keyword>
<organism evidence="3 4">
    <name type="scientific">Nocardioides mangrovicus</name>
    <dbReference type="NCBI Taxonomy" id="2478913"/>
    <lineage>
        <taxon>Bacteria</taxon>
        <taxon>Bacillati</taxon>
        <taxon>Actinomycetota</taxon>
        <taxon>Actinomycetes</taxon>
        <taxon>Propionibacteriales</taxon>
        <taxon>Nocardioidaceae</taxon>
        <taxon>Nocardioides</taxon>
    </lineage>
</organism>
<evidence type="ECO:0000313" key="4">
    <source>
        <dbReference type="Proteomes" id="UP000281708"/>
    </source>
</evidence>
<dbReference type="Proteomes" id="UP000281708">
    <property type="component" value="Unassembled WGS sequence"/>
</dbReference>
<evidence type="ECO:0000256" key="2">
    <source>
        <dbReference type="SAM" id="Phobius"/>
    </source>
</evidence>
<dbReference type="AlphaFoldDB" id="A0A3L8P0J0"/>